<name>A0ABR9JRQ0_9ACTN</name>
<organism evidence="2 3">
    <name type="scientific">Actinomadura algeriensis</name>
    <dbReference type="NCBI Taxonomy" id="1679523"/>
    <lineage>
        <taxon>Bacteria</taxon>
        <taxon>Bacillati</taxon>
        <taxon>Actinomycetota</taxon>
        <taxon>Actinomycetes</taxon>
        <taxon>Streptosporangiales</taxon>
        <taxon>Thermomonosporaceae</taxon>
        <taxon>Actinomadura</taxon>
    </lineage>
</organism>
<evidence type="ECO:0000259" key="1">
    <source>
        <dbReference type="Pfam" id="PF10593"/>
    </source>
</evidence>
<gene>
    <name evidence="2" type="ORF">H4W34_003040</name>
</gene>
<dbReference type="Proteomes" id="UP000627838">
    <property type="component" value="Unassembled WGS sequence"/>
</dbReference>
<dbReference type="InterPro" id="IPR018310">
    <property type="entry name" value="Put_endonuclease_Z1-dom"/>
</dbReference>
<dbReference type="RefSeq" id="WP_192759792.1">
    <property type="nucleotide sequence ID" value="NZ_JADBDZ010000001.1"/>
</dbReference>
<comment type="caution">
    <text evidence="2">The sequence shown here is derived from an EMBL/GenBank/DDBJ whole genome shotgun (WGS) entry which is preliminary data.</text>
</comment>
<evidence type="ECO:0000313" key="2">
    <source>
        <dbReference type="EMBL" id="MBE1533207.1"/>
    </source>
</evidence>
<protein>
    <recommendedName>
        <fullName evidence="1">Putative endonuclease Z1 domain-containing protein</fullName>
    </recommendedName>
</protein>
<evidence type="ECO:0000313" key="3">
    <source>
        <dbReference type="Proteomes" id="UP000627838"/>
    </source>
</evidence>
<dbReference type="EMBL" id="JADBDZ010000001">
    <property type="protein sequence ID" value="MBE1533207.1"/>
    <property type="molecule type" value="Genomic_DNA"/>
</dbReference>
<feature type="domain" description="Putative endonuclease Z1" evidence="1">
    <location>
        <begin position="482"/>
        <end position="717"/>
    </location>
</feature>
<reference evidence="2 3" key="1">
    <citation type="submission" date="2020-10" db="EMBL/GenBank/DDBJ databases">
        <title>Sequencing the genomes of 1000 actinobacteria strains.</title>
        <authorList>
            <person name="Klenk H.-P."/>
        </authorList>
    </citation>
    <scope>NUCLEOTIDE SEQUENCE [LARGE SCALE GENOMIC DNA]</scope>
    <source>
        <strain evidence="2 3">DSM 46744</strain>
    </source>
</reference>
<accession>A0ABR9JRQ0</accession>
<dbReference type="Pfam" id="PF10593">
    <property type="entry name" value="Z1"/>
    <property type="match status" value="1"/>
</dbReference>
<sequence>MTDSFTKAYLAALAMMEQNGAPDDIHETAAFAGRRDSVVANDALLRSRLEQGETNDVLHTRLHLALSQWDRVADAPWTNGTAAHSPERRDLIIRLLGVDELTAKIFTDRLPYPDDHGDTVIATRANWFPWYTDEHKQQHAFYWKHYRELLERKGWGAASIDALDAATDEIIGRLADPSSSGAYQSKGLVVGYVQSGKTANFTGVVAKAVDAGYRLIIVLTGMTNLLRRQTQRRLDMELVGFENILRGVDPHDQEALDAVDYQDDEDWLAERFLRHDVRFEDSDLPAIHRLTTYEGDYRSLRQGIESLNFPKADKKLPFYAPTNLFPADAKVAVVKKNSTVLSKLVRDLHRITAKLTEIPVLIIDDESDQASVNTSNPKKWQNDRERTAINRHLSTLLRELPRAQYVGYTATPFANVFVDPSDAEDIFPKDFLIALRRPPGYMGAIDFHDLDAELEEGERSFANSREKAHVRFVDDADDDRLLLRAIDTFVLTGAMKLYREAAGAPAFRHHTMLFHEAMRTAQHREQTDRVRRLWKQAGYYSAASRDRLRKLFDEDIHSVSMARGGEDSVPESFDELLPHISDAVARIGQPDPVIVVNSDQDIVTEDADFEQRSIWRIIVGGNNLSRGFTIEGLTVSFFTRRSAAADTMMQMGRWFGFRPHYRDLVRLYISPKLYEGFEAVVRDEEFFRAELQRYSTLVDGRPQVTPEDVLPLVSQHAPWLRPTAANKMYNAEMDERRSPGIGIEHTGYPEGAADRRANVHAFSPLLAAADQKVVLHGAGAVRYPAYVGTVSHSVLLDTLSQLRWVDDEGFEPNLRWLRRLGPEKIEDWAVLFPQQNNPNETCTLLGHGPFSVFRRKRRTETSPYFAVVSEPRHRHAAERIVGMNSSSDDPEAVSLAAPRRGAITVYPLVEKDAPAVSGPDPERIVLGFRLLAPPDATVRLDGRLVTFKAKNARNRETAIRGVVHP</sequence>
<keyword evidence="3" id="KW-1185">Reference proteome</keyword>
<proteinExistence type="predicted"/>